<dbReference type="EMBL" id="DS268455">
    <property type="protein sequence ID" value="EFP04568.1"/>
    <property type="molecule type" value="Genomic_DNA"/>
</dbReference>
<evidence type="ECO:0000313" key="1">
    <source>
        <dbReference type="EMBL" id="EFP04568.1"/>
    </source>
</evidence>
<accession>E3MLJ9</accession>
<sequence>MYTVFHSFNLFSSTKQSLVDQLVDELLNSRGIRVEGKMRTLLPMLVIACFNGSEALIRRKHVRNNNITQFNYHVQLSCSAMPYFCYYGYYLEFDWLSPDDMFTHIPFHCGSGVSHHYAQFSFFGDDRDDWHKDLHPFIEIYHNCTRSHNVLQITRIFNRVAVNGSRVEESIAIAAIDKGVPTMVEINAEFMEHSYKVSFISPDVTARAKQGINHYPAEIKDWLQSKTIHLDASEVNKNTTQVQFVDHKLEWVPMEIFEEEGSGFAAVVHNP</sequence>
<protein>
    <submittedName>
        <fullName evidence="1">Uncharacterized protein</fullName>
    </submittedName>
</protein>
<dbReference type="HOGENOM" id="CLU_1027583_0_0_1"/>
<gene>
    <name evidence="1" type="ORF">CRE_31203</name>
</gene>
<organism evidence="2">
    <name type="scientific">Caenorhabditis remanei</name>
    <name type="common">Caenorhabditis vulgaris</name>
    <dbReference type="NCBI Taxonomy" id="31234"/>
    <lineage>
        <taxon>Eukaryota</taxon>
        <taxon>Metazoa</taxon>
        <taxon>Ecdysozoa</taxon>
        <taxon>Nematoda</taxon>
        <taxon>Chromadorea</taxon>
        <taxon>Rhabditida</taxon>
        <taxon>Rhabditina</taxon>
        <taxon>Rhabditomorpha</taxon>
        <taxon>Rhabditoidea</taxon>
        <taxon>Rhabditidae</taxon>
        <taxon>Peloderinae</taxon>
        <taxon>Caenorhabditis</taxon>
    </lineage>
</organism>
<dbReference type="GeneID" id="9798420"/>
<dbReference type="CTD" id="9798420"/>
<proteinExistence type="predicted"/>
<keyword evidence="2" id="KW-1185">Reference proteome</keyword>
<dbReference type="Proteomes" id="UP000008281">
    <property type="component" value="Unassembled WGS sequence"/>
</dbReference>
<reference evidence="1" key="1">
    <citation type="submission" date="2007-07" db="EMBL/GenBank/DDBJ databases">
        <title>PCAP assembly of the Caenorhabditis remanei genome.</title>
        <authorList>
            <consortium name="The Caenorhabditis remanei Sequencing Consortium"/>
            <person name="Wilson R.K."/>
        </authorList>
    </citation>
    <scope>NUCLEOTIDE SEQUENCE [LARGE SCALE GENOMIC DNA]</scope>
    <source>
        <strain evidence="1">PB4641</strain>
    </source>
</reference>
<dbReference type="RefSeq" id="XP_003102912.2">
    <property type="nucleotide sequence ID" value="XM_003102864.2"/>
</dbReference>
<dbReference type="PANTHER" id="PTHR21479">
    <property type="match status" value="1"/>
</dbReference>
<dbReference type="KEGG" id="crq:GCK72_022861"/>
<name>E3MLJ9_CAERE</name>
<evidence type="ECO:0000313" key="2">
    <source>
        <dbReference type="Proteomes" id="UP000008281"/>
    </source>
</evidence>
<dbReference type="AlphaFoldDB" id="E3MLJ9"/>